<feature type="coiled-coil region" evidence="1">
    <location>
        <begin position="680"/>
        <end position="752"/>
    </location>
</feature>
<proteinExistence type="predicted"/>
<reference evidence="2" key="1">
    <citation type="submission" date="2022-12" db="EMBL/GenBank/DDBJ databases">
        <title>Draft genome assemblies for two species of Escallonia (Escalloniales).</title>
        <authorList>
            <person name="Chanderbali A."/>
            <person name="Dervinis C."/>
            <person name="Anghel I."/>
            <person name="Soltis D."/>
            <person name="Soltis P."/>
            <person name="Zapata F."/>
        </authorList>
    </citation>
    <scope>NUCLEOTIDE SEQUENCE</scope>
    <source>
        <strain evidence="2">UCBG92.1500</strain>
        <tissue evidence="2">Leaf</tissue>
    </source>
</reference>
<protein>
    <submittedName>
        <fullName evidence="2">Uncharacterized protein</fullName>
    </submittedName>
</protein>
<name>A0AA88RI99_9ASTE</name>
<evidence type="ECO:0000313" key="3">
    <source>
        <dbReference type="Proteomes" id="UP001187471"/>
    </source>
</evidence>
<organism evidence="2 3">
    <name type="scientific">Escallonia rubra</name>
    <dbReference type="NCBI Taxonomy" id="112253"/>
    <lineage>
        <taxon>Eukaryota</taxon>
        <taxon>Viridiplantae</taxon>
        <taxon>Streptophyta</taxon>
        <taxon>Embryophyta</taxon>
        <taxon>Tracheophyta</taxon>
        <taxon>Spermatophyta</taxon>
        <taxon>Magnoliopsida</taxon>
        <taxon>eudicotyledons</taxon>
        <taxon>Gunneridae</taxon>
        <taxon>Pentapetalae</taxon>
        <taxon>asterids</taxon>
        <taxon>campanulids</taxon>
        <taxon>Escalloniales</taxon>
        <taxon>Escalloniaceae</taxon>
        <taxon>Escallonia</taxon>
    </lineage>
</organism>
<dbReference type="EMBL" id="JAVXUO010001352">
    <property type="protein sequence ID" value="KAK2983166.1"/>
    <property type="molecule type" value="Genomic_DNA"/>
</dbReference>
<sequence>MDGVYEELDKVKLEMEKLREDCRTKTELSVRLRKAHDEQLTNLEAARSQIEEQSQALTAKSGEISELKQLNEDLKSSVHEKELLLRHLNSANEKLRVDHGEKIHKLEGENQELALALDETTTRNQGLESKICANNQEIELLKRLLSNTEQRCLEAEEKVQRHKELKQREDAMLKLEEDNMKVHDQLKWKNEQFEHLEEAHQRLQDLFRAGKVEWDREKAALLEEISTLQTSLDSRTRISDSLQTQLRMCNRALAHEESRRKFLEVEVAEFKTRFQNVFLECQEAKAKIEHLTFNRDEEIAELRNSLVTKETLSKEMTFKITHLEQENHELRESLKEFQEAQINKSGTTSSLKNLQKKIRKLEQLQSKCSMDLKEKEVEWSSRMGKVTGDMSGYMAELKDKNKQIKKLEEELEGCHFLLEVQNEEISAVIMVLRSDFSAAYLKLLGGKTEVDSLNKEQEEKILFLTEQLEVKTTALDKLHANLVEKCEKEAFSLEKVESFKHMDQQQILMEEELERQREMVAEACQCQLLLKERIMQMENALKETNKDAADALEKSKTELSTKICEVNHIKLDMQKWKSAAEILEKNQEDHKQSSESLLGVLKEQDEKIGTLQQQILLLESDIAAKTRASEAFEQEKENSLQLLEDRTSSIKDLQYEIVLLKQESARRELEAASLARSDARAGSEQEKEKLIQTAKEKDQRMLDLLEHLKSLEQGVTNAAIWFIEKQIEIDVLSEALEKAENLENVKFQEKNNIIAKLEMGLNDSHQNLKFQEESLFHLKHQLEKLKALLHEKTLEVDEVNKQFVNERTQLEGQVKALEKQKRALGEDITKLSLDREDLVIQVEEVLTRISEFYDKDVELMGILGNTMQHFEEEKGPEMNLVTGGLLYNSNSGISDTTLPPSKKKVERSIDKRLPLMELNHH</sequence>
<keyword evidence="1" id="KW-0175">Coiled coil</keyword>
<dbReference type="Proteomes" id="UP001187471">
    <property type="component" value="Unassembled WGS sequence"/>
</dbReference>
<dbReference type="AlphaFoldDB" id="A0AA88RI99"/>
<dbReference type="PANTHER" id="PTHR45287:SF3">
    <property type="entry name" value="PROTEIN, PUTATIVE-RELATED"/>
    <property type="match status" value="1"/>
</dbReference>
<keyword evidence="3" id="KW-1185">Reference proteome</keyword>
<feature type="coiled-coil region" evidence="1">
    <location>
        <begin position="782"/>
        <end position="834"/>
    </location>
</feature>
<feature type="coiled-coil region" evidence="1">
    <location>
        <begin position="1"/>
        <end position="206"/>
    </location>
</feature>
<gene>
    <name evidence="2" type="ORF">RJ640_018511</name>
</gene>
<dbReference type="PANTHER" id="PTHR45287">
    <property type="entry name" value="OS03G0691500 PROTEIN"/>
    <property type="match status" value="1"/>
</dbReference>
<evidence type="ECO:0000256" key="1">
    <source>
        <dbReference type="SAM" id="Coils"/>
    </source>
</evidence>
<evidence type="ECO:0000313" key="2">
    <source>
        <dbReference type="EMBL" id="KAK2983166.1"/>
    </source>
</evidence>
<feature type="coiled-coil region" evidence="1">
    <location>
        <begin position="320"/>
        <end position="414"/>
    </location>
</feature>
<feature type="coiled-coil region" evidence="1">
    <location>
        <begin position="527"/>
        <end position="621"/>
    </location>
</feature>
<accession>A0AA88RI99</accession>
<dbReference type="InterPro" id="IPR040262">
    <property type="entry name" value="At4g38062-like"/>
</dbReference>
<comment type="caution">
    <text evidence="2">The sequence shown here is derived from an EMBL/GenBank/DDBJ whole genome shotgun (WGS) entry which is preliminary data.</text>
</comment>